<comment type="similarity">
    <text evidence="1 2">Belongs to the DegT/DnrJ/EryC1 family.</text>
</comment>
<dbReference type="GO" id="GO:0000271">
    <property type="term" value="P:polysaccharide biosynthetic process"/>
    <property type="evidence" value="ECO:0007669"/>
    <property type="project" value="TreeGrafter"/>
</dbReference>
<dbReference type="SUPFAM" id="SSF53383">
    <property type="entry name" value="PLP-dependent transferases"/>
    <property type="match status" value="1"/>
</dbReference>
<dbReference type="InterPro" id="IPR015424">
    <property type="entry name" value="PyrdxlP-dep_Trfase"/>
</dbReference>
<name>A0A9E2L2R9_9SPIR</name>
<dbReference type="InterPro" id="IPR015421">
    <property type="entry name" value="PyrdxlP-dep_Trfase_major"/>
</dbReference>
<sequence length="351" mass="38346">MIQTYSSTIRRKEMDAVLTCMVDEKIGPGEMTQRLVSFSREFFSVDGAVALRSPAIALKYAFKALDLPKESGVILSALAPLWQFQAVEDLGYTPLIVDVALDTGLVTEESLEQGIRQGGRVIILSETMGNLPDISAIQSLGIPVIEDISQSVGAFRELPGKDETETSVIKKAGTYGTFSIVGLEEKDIVTAGGGALLMAPGRREWIILKRFAEEAPGTDILPDLNSALAYIQLKEFVKNESRRQELFSAFQKALMTGRHKTFMRTQSGESAVYGFPVVLDSGFKDVKSYASRKGIEVQQAFSNTIVSFLDENLDGCINAKSLFLRTAVFPLYPRLGNSQVTSIIKVLGTLP</sequence>
<evidence type="ECO:0000256" key="1">
    <source>
        <dbReference type="ARBA" id="ARBA00037999"/>
    </source>
</evidence>
<keyword evidence="2" id="KW-0663">Pyridoxal phosphate</keyword>
<dbReference type="PANTHER" id="PTHR30244">
    <property type="entry name" value="TRANSAMINASE"/>
    <property type="match status" value="1"/>
</dbReference>
<reference evidence="3" key="2">
    <citation type="submission" date="2021-04" db="EMBL/GenBank/DDBJ databases">
        <authorList>
            <person name="Gilroy R."/>
        </authorList>
    </citation>
    <scope>NUCLEOTIDE SEQUENCE</scope>
    <source>
        <strain evidence="3">Gambia15-2214</strain>
    </source>
</reference>
<dbReference type="InterPro" id="IPR000653">
    <property type="entry name" value="DegT/StrS_aminotransferase"/>
</dbReference>
<evidence type="ECO:0000313" key="3">
    <source>
        <dbReference type="EMBL" id="MBU3850735.1"/>
    </source>
</evidence>
<gene>
    <name evidence="3" type="ORF">IAA16_09230</name>
</gene>
<dbReference type="Proteomes" id="UP000823914">
    <property type="component" value="Unassembled WGS sequence"/>
</dbReference>
<dbReference type="Gene3D" id="3.90.1150.10">
    <property type="entry name" value="Aspartate Aminotransferase, domain 1"/>
    <property type="match status" value="1"/>
</dbReference>
<dbReference type="Pfam" id="PF01041">
    <property type="entry name" value="DegT_DnrJ_EryC1"/>
    <property type="match status" value="1"/>
</dbReference>
<evidence type="ECO:0000313" key="4">
    <source>
        <dbReference type="Proteomes" id="UP000823914"/>
    </source>
</evidence>
<reference evidence="3" key="1">
    <citation type="journal article" date="2021" name="PeerJ">
        <title>Extensive microbial diversity within the chicken gut microbiome revealed by metagenomics and culture.</title>
        <authorList>
            <person name="Gilroy R."/>
            <person name="Ravi A."/>
            <person name="Getino M."/>
            <person name="Pursley I."/>
            <person name="Horton D.L."/>
            <person name="Alikhan N.F."/>
            <person name="Baker D."/>
            <person name="Gharbi K."/>
            <person name="Hall N."/>
            <person name="Watson M."/>
            <person name="Adriaenssens E.M."/>
            <person name="Foster-Nyarko E."/>
            <person name="Jarju S."/>
            <person name="Secka A."/>
            <person name="Antonio M."/>
            <person name="Oren A."/>
            <person name="Chaudhuri R.R."/>
            <person name="La Ragione R."/>
            <person name="Hildebrand F."/>
            <person name="Pallen M.J."/>
        </authorList>
    </citation>
    <scope>NUCLEOTIDE SEQUENCE</scope>
    <source>
        <strain evidence="3">Gambia15-2214</strain>
    </source>
</reference>
<organism evidence="3 4">
    <name type="scientific">Candidatus Treponema excrementipullorum</name>
    <dbReference type="NCBI Taxonomy" id="2838768"/>
    <lineage>
        <taxon>Bacteria</taxon>
        <taxon>Pseudomonadati</taxon>
        <taxon>Spirochaetota</taxon>
        <taxon>Spirochaetia</taxon>
        <taxon>Spirochaetales</taxon>
        <taxon>Treponemataceae</taxon>
        <taxon>Treponema</taxon>
    </lineage>
</organism>
<comment type="caution">
    <text evidence="3">The sequence shown here is derived from an EMBL/GenBank/DDBJ whole genome shotgun (WGS) entry which is preliminary data.</text>
</comment>
<dbReference type="GO" id="GO:0008483">
    <property type="term" value="F:transaminase activity"/>
    <property type="evidence" value="ECO:0007669"/>
    <property type="project" value="UniProtKB-KW"/>
</dbReference>
<dbReference type="GO" id="GO:0030170">
    <property type="term" value="F:pyridoxal phosphate binding"/>
    <property type="evidence" value="ECO:0007669"/>
    <property type="project" value="TreeGrafter"/>
</dbReference>
<dbReference type="Gene3D" id="3.40.640.10">
    <property type="entry name" value="Type I PLP-dependent aspartate aminotransferase-like (Major domain)"/>
    <property type="match status" value="1"/>
</dbReference>
<proteinExistence type="inferred from homology"/>
<dbReference type="AlphaFoldDB" id="A0A9E2L2R9"/>
<keyword evidence="3" id="KW-0032">Aminotransferase</keyword>
<dbReference type="PANTHER" id="PTHR30244:SF34">
    <property type="entry name" value="DTDP-4-AMINO-4,6-DIDEOXYGALACTOSE TRANSAMINASE"/>
    <property type="match status" value="1"/>
</dbReference>
<keyword evidence="3" id="KW-0808">Transferase</keyword>
<accession>A0A9E2L2R9</accession>
<dbReference type="InterPro" id="IPR015422">
    <property type="entry name" value="PyrdxlP-dep_Trfase_small"/>
</dbReference>
<protein>
    <submittedName>
        <fullName evidence="3">DegT/DnrJ/EryC1/StrS family aminotransferase</fullName>
    </submittedName>
</protein>
<evidence type="ECO:0000256" key="2">
    <source>
        <dbReference type="RuleBase" id="RU004508"/>
    </source>
</evidence>
<dbReference type="EMBL" id="JAHLFV010000212">
    <property type="protein sequence ID" value="MBU3850735.1"/>
    <property type="molecule type" value="Genomic_DNA"/>
</dbReference>